<dbReference type="PANTHER" id="PTHR22749">
    <property type="entry name" value="RIBOFLAVIN KINASE/FMN ADENYLYLTRANSFERASE"/>
    <property type="match status" value="1"/>
</dbReference>
<dbReference type="EMBL" id="LNZH02000215">
    <property type="protein sequence ID" value="OCB84444.1"/>
    <property type="molecule type" value="Genomic_DNA"/>
</dbReference>
<evidence type="ECO:0000256" key="7">
    <source>
        <dbReference type="ARBA" id="ARBA00022643"/>
    </source>
</evidence>
<dbReference type="SMART" id="SM00904">
    <property type="entry name" value="Flavokinase"/>
    <property type="match status" value="1"/>
</dbReference>
<evidence type="ECO:0000256" key="8">
    <source>
        <dbReference type="ARBA" id="ARBA00022679"/>
    </source>
</evidence>
<sequence length="203" mass="22301">MNSFARFTLAFSLAVIAFVVNWCIDKGKFSTTMAVTTSDLFNKPSSTSTALMEESTPLSTENYRATRPEIVGPDDGPEQPFPLALHGAVQKGFGRGGKELGCPTANLPDEALRPLSAVTHTGIYFGFAQVLPRKGSEHTLGEEDGKAHPMVMSLGWNPFYKNEKLSAEVHIMHGFKHDFYGNDMRVLLLGYIRPELNYTSRGA</sequence>
<dbReference type="InterPro" id="IPR023468">
    <property type="entry name" value="Riboflavin_kinase"/>
</dbReference>
<dbReference type="GO" id="GO:0008531">
    <property type="term" value="F:riboflavin kinase activity"/>
    <property type="evidence" value="ECO:0007669"/>
    <property type="project" value="UniProtKB-EC"/>
</dbReference>
<evidence type="ECO:0000256" key="3">
    <source>
        <dbReference type="ARBA" id="ARBA00010108"/>
    </source>
</evidence>
<evidence type="ECO:0000256" key="6">
    <source>
        <dbReference type="ARBA" id="ARBA00022630"/>
    </source>
</evidence>
<reference evidence="13" key="1">
    <citation type="submission" date="2016-06" db="EMBL/GenBank/DDBJ databases">
        <title>Draft Genome sequence of the fungus Inonotus baumii.</title>
        <authorList>
            <person name="Zhu H."/>
            <person name="Lin W."/>
        </authorList>
    </citation>
    <scope>NUCLEOTIDE SEQUENCE</scope>
    <source>
        <strain evidence="13">821</strain>
    </source>
</reference>
<dbReference type="GO" id="GO:0005524">
    <property type="term" value="F:ATP binding"/>
    <property type="evidence" value="ECO:0007669"/>
    <property type="project" value="UniProtKB-KW"/>
</dbReference>
<evidence type="ECO:0000256" key="1">
    <source>
        <dbReference type="ARBA" id="ARBA00003572"/>
    </source>
</evidence>
<organism evidence="13 14">
    <name type="scientific">Sanghuangporus baumii</name>
    <name type="common">Phellinus baumii</name>
    <dbReference type="NCBI Taxonomy" id="108892"/>
    <lineage>
        <taxon>Eukaryota</taxon>
        <taxon>Fungi</taxon>
        <taxon>Dikarya</taxon>
        <taxon>Basidiomycota</taxon>
        <taxon>Agaricomycotina</taxon>
        <taxon>Agaricomycetes</taxon>
        <taxon>Hymenochaetales</taxon>
        <taxon>Hymenochaetaceae</taxon>
        <taxon>Sanghuangporus</taxon>
    </lineage>
</organism>
<dbReference type="Pfam" id="PF01687">
    <property type="entry name" value="Flavokinase"/>
    <property type="match status" value="1"/>
</dbReference>
<keyword evidence="9" id="KW-0547">Nucleotide-binding</keyword>
<comment type="similarity">
    <text evidence="3">Belongs to the flavokinase family.</text>
</comment>
<comment type="function">
    <text evidence="1">Catalyzes the phosphorylation of riboflavin (vitamin B2) to form flavin mononucleotide (FMN) coenzyme.</text>
</comment>
<proteinExistence type="inferred from homology"/>
<evidence type="ECO:0000313" key="13">
    <source>
        <dbReference type="EMBL" id="OCB84444.1"/>
    </source>
</evidence>
<dbReference type="InterPro" id="IPR015865">
    <property type="entry name" value="Riboflavin_kinase_bac/euk"/>
</dbReference>
<evidence type="ECO:0000256" key="10">
    <source>
        <dbReference type="ARBA" id="ARBA00022840"/>
    </source>
</evidence>
<accession>A0A9Q5HR69</accession>
<evidence type="ECO:0000313" key="14">
    <source>
        <dbReference type="Proteomes" id="UP000757232"/>
    </source>
</evidence>
<dbReference type="GO" id="GO:0009231">
    <property type="term" value="P:riboflavin biosynthetic process"/>
    <property type="evidence" value="ECO:0007669"/>
    <property type="project" value="InterPro"/>
</dbReference>
<evidence type="ECO:0000256" key="4">
    <source>
        <dbReference type="ARBA" id="ARBA00012105"/>
    </source>
</evidence>
<comment type="caution">
    <text evidence="13">The sequence shown here is derived from an EMBL/GenBank/DDBJ whole genome shotgun (WGS) entry which is preliminary data.</text>
</comment>
<evidence type="ECO:0000256" key="9">
    <source>
        <dbReference type="ARBA" id="ARBA00022741"/>
    </source>
</evidence>
<dbReference type="EC" id="2.7.1.26" evidence="4"/>
<dbReference type="GO" id="GO:0009398">
    <property type="term" value="P:FMN biosynthetic process"/>
    <property type="evidence" value="ECO:0007669"/>
    <property type="project" value="TreeGrafter"/>
</dbReference>
<dbReference type="GO" id="GO:0005739">
    <property type="term" value="C:mitochondrion"/>
    <property type="evidence" value="ECO:0007669"/>
    <property type="project" value="TreeGrafter"/>
</dbReference>
<evidence type="ECO:0000256" key="5">
    <source>
        <dbReference type="ARBA" id="ARBA00017394"/>
    </source>
</evidence>
<keyword evidence="14" id="KW-1185">Reference proteome</keyword>
<evidence type="ECO:0000259" key="12">
    <source>
        <dbReference type="SMART" id="SM00904"/>
    </source>
</evidence>
<dbReference type="Proteomes" id="UP000757232">
    <property type="component" value="Unassembled WGS sequence"/>
</dbReference>
<dbReference type="PANTHER" id="PTHR22749:SF6">
    <property type="entry name" value="RIBOFLAVIN KINASE"/>
    <property type="match status" value="1"/>
</dbReference>
<dbReference type="InterPro" id="IPR023465">
    <property type="entry name" value="Riboflavin_kinase_dom_sf"/>
</dbReference>
<dbReference type="AlphaFoldDB" id="A0A9Q5HR69"/>
<keyword evidence="10" id="KW-0067">ATP-binding</keyword>
<name>A0A9Q5HR69_SANBA</name>
<keyword evidence="6" id="KW-0285">Flavoprotein</keyword>
<dbReference type="Gene3D" id="2.40.30.30">
    <property type="entry name" value="Riboflavin kinase-like"/>
    <property type="match status" value="1"/>
</dbReference>
<keyword evidence="7" id="KW-0288">FMN</keyword>
<comment type="pathway">
    <text evidence="2">Cofactor biosynthesis; FMN biosynthesis; FMN from riboflavin (ATP route): step 1/1.</text>
</comment>
<gene>
    <name evidence="13" type="ORF">A7U60_g8430</name>
</gene>
<dbReference type="OrthoDB" id="276388at2759"/>
<keyword evidence="13" id="KW-0418">Kinase</keyword>
<feature type="domain" description="Riboflavin kinase" evidence="12">
    <location>
        <begin position="83"/>
        <end position="202"/>
    </location>
</feature>
<evidence type="ECO:0000256" key="11">
    <source>
        <dbReference type="ARBA" id="ARBA00029960"/>
    </source>
</evidence>
<keyword evidence="8" id="KW-0808">Transferase</keyword>
<dbReference type="SUPFAM" id="SSF82114">
    <property type="entry name" value="Riboflavin kinase-like"/>
    <property type="match status" value="1"/>
</dbReference>
<protein>
    <recommendedName>
        <fullName evidence="5">Riboflavin kinase</fullName>
        <ecNumber evidence="4">2.7.1.26</ecNumber>
    </recommendedName>
    <alternativeName>
        <fullName evidence="11">Flavin mononucleotide kinase 1</fullName>
    </alternativeName>
</protein>
<evidence type="ECO:0000256" key="2">
    <source>
        <dbReference type="ARBA" id="ARBA00005201"/>
    </source>
</evidence>